<evidence type="ECO:0000256" key="1">
    <source>
        <dbReference type="SAM" id="Coils"/>
    </source>
</evidence>
<dbReference type="EMBL" id="CAJVPP010000407">
    <property type="protein sequence ID" value="CAG8479704.1"/>
    <property type="molecule type" value="Genomic_DNA"/>
</dbReference>
<gene>
    <name evidence="2" type="ORF">FMOSSE_LOCUS2950</name>
</gene>
<evidence type="ECO:0000313" key="3">
    <source>
        <dbReference type="Proteomes" id="UP000789375"/>
    </source>
</evidence>
<comment type="caution">
    <text evidence="2">The sequence shown here is derived from an EMBL/GenBank/DDBJ whole genome shotgun (WGS) entry which is preliminary data.</text>
</comment>
<proteinExistence type="predicted"/>
<protein>
    <submittedName>
        <fullName evidence="2">5971_t:CDS:1</fullName>
    </submittedName>
</protein>
<evidence type="ECO:0000313" key="2">
    <source>
        <dbReference type="EMBL" id="CAG8479704.1"/>
    </source>
</evidence>
<organism evidence="2 3">
    <name type="scientific">Funneliformis mosseae</name>
    <name type="common">Endomycorrhizal fungus</name>
    <name type="synonym">Glomus mosseae</name>
    <dbReference type="NCBI Taxonomy" id="27381"/>
    <lineage>
        <taxon>Eukaryota</taxon>
        <taxon>Fungi</taxon>
        <taxon>Fungi incertae sedis</taxon>
        <taxon>Mucoromycota</taxon>
        <taxon>Glomeromycotina</taxon>
        <taxon>Glomeromycetes</taxon>
        <taxon>Glomerales</taxon>
        <taxon>Glomeraceae</taxon>
        <taxon>Funneliformis</taxon>
    </lineage>
</organism>
<accession>A0A9N8WE13</accession>
<dbReference type="Proteomes" id="UP000789375">
    <property type="component" value="Unassembled WGS sequence"/>
</dbReference>
<keyword evidence="3" id="KW-1185">Reference proteome</keyword>
<dbReference type="AlphaFoldDB" id="A0A9N8WE13"/>
<keyword evidence="1" id="KW-0175">Coiled coil</keyword>
<feature type="coiled-coil region" evidence="1">
    <location>
        <begin position="107"/>
        <end position="148"/>
    </location>
</feature>
<sequence>MRSGAERRRGLLNADGSRTGSLCEVLVLIAVTSMWASRGFYSEVFVGKLFMVTSWSYYHRNTLAAVAPEAARDTYLVERDNALAALDTAINDLNGERTSHKATKDERDIVIDERNKLQMELQDLKITVADLTKQLKTKQLRIISLENDKGDLMQINLC</sequence>
<reference evidence="2" key="1">
    <citation type="submission" date="2021-06" db="EMBL/GenBank/DDBJ databases">
        <authorList>
            <person name="Kallberg Y."/>
            <person name="Tangrot J."/>
            <person name="Rosling A."/>
        </authorList>
    </citation>
    <scope>NUCLEOTIDE SEQUENCE</scope>
    <source>
        <strain evidence="2">87-6 pot B 2015</strain>
    </source>
</reference>
<name>A0A9N8WE13_FUNMO</name>